<dbReference type="Proteomes" id="UP000004509">
    <property type="component" value="Unassembled WGS sequence"/>
</dbReference>
<evidence type="ECO:0000313" key="1">
    <source>
        <dbReference type="EMBL" id="EEV21289.1"/>
    </source>
</evidence>
<evidence type="ECO:0000313" key="2">
    <source>
        <dbReference type="Proteomes" id="UP000004509"/>
    </source>
</evidence>
<organism evidence="1 2">
    <name type="scientific">Treponema vincentii ATCC 35580</name>
    <dbReference type="NCBI Taxonomy" id="596324"/>
    <lineage>
        <taxon>Bacteria</taxon>
        <taxon>Pseudomonadati</taxon>
        <taxon>Spirochaetota</taxon>
        <taxon>Spirochaetia</taxon>
        <taxon>Spirochaetales</taxon>
        <taxon>Treponemataceae</taxon>
        <taxon>Treponema</taxon>
    </lineage>
</organism>
<name>C8PM72_9SPIR</name>
<proteinExistence type="predicted"/>
<protein>
    <submittedName>
        <fullName evidence="1">Uncharacterized protein</fullName>
    </submittedName>
</protein>
<sequence>MGYFFAILGEFKRKFLYSNDLILTIALKSQQNKRLFFR</sequence>
<reference evidence="1 2" key="1">
    <citation type="submission" date="2009-07" db="EMBL/GenBank/DDBJ databases">
        <authorList>
            <person name="Madupu R."/>
            <person name="Sebastian Y."/>
            <person name="Durkin A.S."/>
            <person name="Torralba M."/>
            <person name="Methe B."/>
            <person name="Sutton G.G."/>
            <person name="Strausberg R.L."/>
            <person name="Nelson K.E."/>
        </authorList>
    </citation>
    <scope>NUCLEOTIDE SEQUENCE [LARGE SCALE GENOMIC DNA]</scope>
    <source>
        <strain evidence="1 2">ATCC 35580</strain>
    </source>
</reference>
<gene>
    <name evidence="1" type="ORF">TREVI0001_0483</name>
</gene>
<dbReference type="EMBL" id="ACYH01000011">
    <property type="protein sequence ID" value="EEV21289.1"/>
    <property type="molecule type" value="Genomic_DNA"/>
</dbReference>
<accession>C8PM72</accession>
<comment type="caution">
    <text evidence="1">The sequence shown here is derived from an EMBL/GenBank/DDBJ whole genome shotgun (WGS) entry which is preliminary data.</text>
</comment>
<dbReference type="AlphaFoldDB" id="C8PM72"/>